<sequence>MNFKFNICVGVFKRKIIREKLQHSILTIQYNFPDSTMILKEEKALLNSKFYISGTNLPDRESIVNFINNVWITNIKKLDTENEES</sequence>
<evidence type="ECO:0000313" key="1">
    <source>
        <dbReference type="EMBL" id="CAG7579683.1"/>
    </source>
</evidence>
<organism evidence="1">
    <name type="scientific">uncultured marine phage</name>
    <dbReference type="NCBI Taxonomy" id="707152"/>
    <lineage>
        <taxon>Viruses</taxon>
        <taxon>environmental samples</taxon>
    </lineage>
</organism>
<reference evidence="1" key="1">
    <citation type="submission" date="2021-06" db="EMBL/GenBank/DDBJ databases">
        <authorList>
            <person name="Gannon L."/>
            <person name="Redgwell R T."/>
            <person name="Michniewski S."/>
            <person name="Harrison D C."/>
            <person name="Millard A."/>
        </authorList>
    </citation>
    <scope>NUCLEOTIDE SEQUENCE</scope>
</reference>
<protein>
    <submittedName>
        <fullName evidence="1">Uncharacterized protein</fullName>
    </submittedName>
</protein>
<proteinExistence type="predicted"/>
<accession>A0A8D9FRS3</accession>
<gene>
    <name evidence="1" type="ORF">SLAVMIC_00010</name>
</gene>
<dbReference type="EMBL" id="OU342829">
    <property type="protein sequence ID" value="CAG7579683.1"/>
    <property type="molecule type" value="Genomic_DNA"/>
</dbReference>
<name>A0A8D9FRS3_9VIRU</name>